<comment type="caution">
    <text evidence="2">The sequence shown here is derived from an EMBL/GenBank/DDBJ whole genome shotgun (WGS) entry which is preliminary data.</text>
</comment>
<accession>A0AAD5VN77</accession>
<sequence>MQHPTCTNIRIRSVSDAHKIFFAVHQGILQMVTRRLDADERMQLRTGCVYAWEERGPHTELTGLGIERFTEGRRWSPSRVRDEFLFYYEKYSPSPECANPHPPRDWDPLVKQTYSVWVDTDRGRRKWHLTAYFTQSTVDHLGSIDDMRVVRDLVVPEDMFKSTRVNKGRSKNNENGGGETSKPTNTSSASRFAPFPAPTLPNQHESSGQILMFQPYTNHDASAPRQHQVLDDTETAAQQIPAARSSNPYPAQRDLNQFSTQNYRPLLPSTHPRNPADHLLQDLREYNLASQPVPVRFNNDAQHPAVSLAQARLEGQRSPQSHLMYPSSTHISSNLSSSTAYHNDVNTTQSYTSDSRSFSTSTSSWVSANSRTDAQNSVVYEDNSASLATAATHLSSSFPPSHIEMSTGDNSDPFRIMPPLLNLPLGDLAGGTSARRENLPPISLLEEACSISYDFSLSVVGPINVSSHSESVNHAPHGKSSSTTEHLQSSKASAQGTNRSGGLFNNLDLAPLNSLARCQPYRREPMDDRALRLLWPRSP</sequence>
<evidence type="ECO:0000256" key="1">
    <source>
        <dbReference type="SAM" id="MobiDB-lite"/>
    </source>
</evidence>
<dbReference type="PANTHER" id="PTHR28027:SF1">
    <property type="entry name" value="CAMP INDEPENDENT REGULATORY PROTEIN (AFU_ORTHOLOGUE AFUA_3G09640)"/>
    <property type="match status" value="1"/>
</dbReference>
<evidence type="ECO:0008006" key="4">
    <source>
        <dbReference type="Google" id="ProtNLM"/>
    </source>
</evidence>
<dbReference type="AlphaFoldDB" id="A0AAD5VN77"/>
<feature type="compositionally biased region" description="Polar residues" evidence="1">
    <location>
        <begin position="479"/>
        <end position="500"/>
    </location>
</feature>
<dbReference type="PANTHER" id="PTHR28027">
    <property type="entry name" value="TRANSCRIPTIONAL REGULATOR MIT1"/>
    <property type="match status" value="1"/>
</dbReference>
<feature type="region of interest" description="Disordered" evidence="1">
    <location>
        <begin position="467"/>
        <end position="503"/>
    </location>
</feature>
<evidence type="ECO:0000313" key="2">
    <source>
        <dbReference type="EMBL" id="KAJ3563551.1"/>
    </source>
</evidence>
<dbReference type="Pfam" id="PF09729">
    <property type="entry name" value="Gti1_Pac2"/>
    <property type="match status" value="1"/>
</dbReference>
<organism evidence="2 3">
    <name type="scientific">Leucocoprinus birnbaumii</name>
    <dbReference type="NCBI Taxonomy" id="56174"/>
    <lineage>
        <taxon>Eukaryota</taxon>
        <taxon>Fungi</taxon>
        <taxon>Dikarya</taxon>
        <taxon>Basidiomycota</taxon>
        <taxon>Agaricomycotina</taxon>
        <taxon>Agaricomycetes</taxon>
        <taxon>Agaricomycetidae</taxon>
        <taxon>Agaricales</taxon>
        <taxon>Agaricineae</taxon>
        <taxon>Agaricaceae</taxon>
        <taxon>Leucocoprinus</taxon>
    </lineage>
</organism>
<feature type="compositionally biased region" description="Low complexity" evidence="1">
    <location>
        <begin position="348"/>
        <end position="370"/>
    </location>
</feature>
<protein>
    <recommendedName>
        <fullName evidence="4">cAMP-independent regulatory protein pac2</fullName>
    </recommendedName>
</protein>
<gene>
    <name evidence="2" type="ORF">NP233_g8868</name>
</gene>
<feature type="compositionally biased region" description="Low complexity" evidence="1">
    <location>
        <begin position="327"/>
        <end position="336"/>
    </location>
</feature>
<feature type="compositionally biased region" description="Polar residues" evidence="1">
    <location>
        <begin position="181"/>
        <end position="190"/>
    </location>
</feature>
<evidence type="ECO:0000313" key="3">
    <source>
        <dbReference type="Proteomes" id="UP001213000"/>
    </source>
</evidence>
<proteinExistence type="predicted"/>
<dbReference type="GO" id="GO:0003677">
    <property type="term" value="F:DNA binding"/>
    <property type="evidence" value="ECO:0007669"/>
    <property type="project" value="TreeGrafter"/>
</dbReference>
<keyword evidence="3" id="KW-1185">Reference proteome</keyword>
<reference evidence="2" key="1">
    <citation type="submission" date="2022-07" db="EMBL/GenBank/DDBJ databases">
        <title>Genome Sequence of Leucocoprinus birnbaumii.</title>
        <authorList>
            <person name="Buettner E."/>
        </authorList>
    </citation>
    <scope>NUCLEOTIDE SEQUENCE</scope>
    <source>
        <strain evidence="2">VT141</strain>
    </source>
</reference>
<dbReference type="EMBL" id="JANIEX010000747">
    <property type="protein sequence ID" value="KAJ3563551.1"/>
    <property type="molecule type" value="Genomic_DNA"/>
</dbReference>
<feature type="region of interest" description="Disordered" evidence="1">
    <location>
        <begin position="161"/>
        <end position="205"/>
    </location>
</feature>
<dbReference type="Proteomes" id="UP001213000">
    <property type="component" value="Unassembled WGS sequence"/>
</dbReference>
<dbReference type="InterPro" id="IPR018608">
    <property type="entry name" value="Gti1/Pac2"/>
</dbReference>
<feature type="region of interest" description="Disordered" evidence="1">
    <location>
        <begin position="348"/>
        <end position="371"/>
    </location>
</feature>
<feature type="region of interest" description="Disordered" evidence="1">
    <location>
        <begin position="312"/>
        <end position="336"/>
    </location>
</feature>
<name>A0AAD5VN77_9AGAR</name>